<evidence type="ECO:0000256" key="3">
    <source>
        <dbReference type="ARBA" id="ARBA00022448"/>
    </source>
</evidence>
<evidence type="ECO:0000256" key="5">
    <source>
        <dbReference type="ARBA" id="ARBA00022989"/>
    </source>
</evidence>
<keyword evidence="7" id="KW-0520">NAD</keyword>
<evidence type="ECO:0000256" key="1">
    <source>
        <dbReference type="ARBA" id="ARBA00004141"/>
    </source>
</evidence>
<feature type="transmembrane region" description="Helical" evidence="7">
    <location>
        <begin position="31"/>
        <end position="49"/>
    </location>
</feature>
<protein>
    <recommendedName>
        <fullName evidence="7">NADH-quinone oxidoreductase subunit K</fullName>
        <ecNumber evidence="7">7.1.1.-</ecNumber>
    </recommendedName>
    <alternativeName>
        <fullName evidence="7">NADH dehydrogenase I subunit K</fullName>
    </alternativeName>
    <alternativeName>
        <fullName evidence="7">NDH-1 subunit K</fullName>
    </alternativeName>
</protein>
<keyword evidence="5 7" id="KW-1133">Transmembrane helix</keyword>
<keyword evidence="6 7" id="KW-0472">Membrane</keyword>
<evidence type="ECO:0000256" key="2">
    <source>
        <dbReference type="ARBA" id="ARBA00010519"/>
    </source>
</evidence>
<comment type="similarity">
    <text evidence="2 7">Belongs to the complex I subunit 4L family.</text>
</comment>
<keyword evidence="7" id="KW-0874">Quinone</keyword>
<keyword evidence="3 7" id="KW-0813">Transport</keyword>
<keyword evidence="7" id="KW-1278">Translocase</keyword>
<keyword evidence="4 7" id="KW-0812">Transmembrane</keyword>
<dbReference type="Proteomes" id="UP001597118">
    <property type="component" value="Unassembled WGS sequence"/>
</dbReference>
<evidence type="ECO:0000256" key="7">
    <source>
        <dbReference type="HAMAP-Rule" id="MF_01456"/>
    </source>
</evidence>
<evidence type="ECO:0000256" key="6">
    <source>
        <dbReference type="ARBA" id="ARBA00023136"/>
    </source>
</evidence>
<comment type="subcellular location">
    <subcellularLocation>
        <location evidence="7">Cell membrane</location>
        <topology evidence="7">Multi-pass membrane protein</topology>
    </subcellularLocation>
    <subcellularLocation>
        <location evidence="1">Membrane</location>
        <topology evidence="1">Multi-pass membrane protein</topology>
    </subcellularLocation>
</comment>
<dbReference type="NCBIfam" id="NF004320">
    <property type="entry name" value="PRK05715.1-2"/>
    <property type="match status" value="1"/>
</dbReference>
<evidence type="ECO:0000313" key="9">
    <source>
        <dbReference type="Proteomes" id="UP001597118"/>
    </source>
</evidence>
<keyword evidence="7" id="KW-1003">Cell membrane</keyword>
<comment type="subunit">
    <text evidence="7">NDH-1 is composed of 14 different subunits. Subunits NuoA, H, J, K, L, M, N constitute the membrane sector of the complex.</text>
</comment>
<dbReference type="PANTHER" id="PTHR11434">
    <property type="entry name" value="NADH-UBIQUINONE OXIDOREDUCTASE SUBUNIT ND4L"/>
    <property type="match status" value="1"/>
</dbReference>
<sequence length="101" mass="11070">MITLYHFLIVGALLFTMGMYAVITRKNAIQVLIGVELMLNASILNMVAFGKFDKIHNTGQLFALFIIVLAAASVAVGLVIILNFYNRAKTIDPNKANTLRG</sequence>
<dbReference type="RefSeq" id="WP_379663910.1">
    <property type="nucleotide sequence ID" value="NZ_JBHUDG010000048.1"/>
</dbReference>
<evidence type="ECO:0000313" key="8">
    <source>
        <dbReference type="EMBL" id="MFD1631542.1"/>
    </source>
</evidence>
<feature type="transmembrane region" description="Helical" evidence="7">
    <location>
        <begin position="6"/>
        <end position="24"/>
    </location>
</feature>
<dbReference type="PANTHER" id="PTHR11434:SF16">
    <property type="entry name" value="NADH-UBIQUINONE OXIDOREDUCTASE CHAIN 4L"/>
    <property type="match status" value="1"/>
</dbReference>
<dbReference type="HAMAP" id="MF_01456">
    <property type="entry name" value="NDH1_NuoK"/>
    <property type="match status" value="1"/>
</dbReference>
<evidence type="ECO:0000256" key="4">
    <source>
        <dbReference type="ARBA" id="ARBA00022692"/>
    </source>
</evidence>
<reference evidence="9" key="1">
    <citation type="journal article" date="2019" name="Int. J. Syst. Evol. Microbiol.">
        <title>The Global Catalogue of Microorganisms (GCM) 10K type strain sequencing project: providing services to taxonomists for standard genome sequencing and annotation.</title>
        <authorList>
            <consortium name="The Broad Institute Genomics Platform"/>
            <consortium name="The Broad Institute Genome Sequencing Center for Infectious Disease"/>
            <person name="Wu L."/>
            <person name="Ma J."/>
        </authorList>
    </citation>
    <scope>NUCLEOTIDE SEQUENCE [LARGE SCALE GENOMIC DNA]</scope>
    <source>
        <strain evidence="9">CCUG 53762</strain>
    </source>
</reference>
<dbReference type="Gene3D" id="1.10.287.3510">
    <property type="match status" value="1"/>
</dbReference>
<gene>
    <name evidence="7 8" type="primary">nuoK</name>
    <name evidence="8" type="ORF">ACFSAH_16835</name>
</gene>
<comment type="catalytic activity">
    <reaction evidence="7">
        <text>a quinone + NADH + 5 H(+)(in) = a quinol + NAD(+) + 4 H(+)(out)</text>
        <dbReference type="Rhea" id="RHEA:57888"/>
        <dbReference type="ChEBI" id="CHEBI:15378"/>
        <dbReference type="ChEBI" id="CHEBI:24646"/>
        <dbReference type="ChEBI" id="CHEBI:57540"/>
        <dbReference type="ChEBI" id="CHEBI:57945"/>
        <dbReference type="ChEBI" id="CHEBI:132124"/>
    </reaction>
</comment>
<feature type="transmembrane region" description="Helical" evidence="7">
    <location>
        <begin position="61"/>
        <end position="85"/>
    </location>
</feature>
<dbReference type="EMBL" id="JBHUDG010000048">
    <property type="protein sequence ID" value="MFD1631542.1"/>
    <property type="molecule type" value="Genomic_DNA"/>
</dbReference>
<keyword evidence="8" id="KW-0560">Oxidoreductase</keyword>
<dbReference type="EC" id="7.1.1.-" evidence="7"/>
<proteinExistence type="inferred from homology"/>
<comment type="function">
    <text evidence="7">NDH-1 shuttles electrons from NADH, via FMN and iron-sulfur (Fe-S) centers, to quinones in the respiratory chain. The immediate electron acceptor for the enzyme in this species is believed to be a menaquinone. Couples the redox reaction to proton translocation (for every two electrons transferred, four hydrogen ions are translocated across the cytoplasmic membrane), and thus conserves the redox energy in a proton gradient.</text>
</comment>
<organism evidence="8 9">
    <name type="scientific">Pseudopedobacter beijingensis</name>
    <dbReference type="NCBI Taxonomy" id="1207056"/>
    <lineage>
        <taxon>Bacteria</taxon>
        <taxon>Pseudomonadati</taxon>
        <taxon>Bacteroidota</taxon>
        <taxon>Sphingobacteriia</taxon>
        <taxon>Sphingobacteriales</taxon>
        <taxon>Sphingobacteriaceae</taxon>
        <taxon>Pseudopedobacter</taxon>
    </lineage>
</organism>
<dbReference type="InterPro" id="IPR001133">
    <property type="entry name" value="NADH_UbQ_OxRdtase_chain4L/K"/>
</dbReference>
<dbReference type="InterPro" id="IPR039428">
    <property type="entry name" value="NUOK/Mnh_C1-like"/>
</dbReference>
<keyword evidence="9" id="KW-1185">Reference proteome</keyword>
<accession>A0ABW4IGF8</accession>
<name>A0ABW4IGF8_9SPHI</name>
<dbReference type="Pfam" id="PF00420">
    <property type="entry name" value="Oxidored_q2"/>
    <property type="match status" value="1"/>
</dbReference>
<comment type="caution">
    <text evidence="8">The sequence shown here is derived from an EMBL/GenBank/DDBJ whole genome shotgun (WGS) entry which is preliminary data.</text>
</comment>
<dbReference type="GO" id="GO:0050136">
    <property type="term" value="F:NADH dehydrogenase (quinone) (non-electrogenic) activity"/>
    <property type="evidence" value="ECO:0007669"/>
    <property type="project" value="UniProtKB-EC"/>
</dbReference>